<gene>
    <name evidence="2" type="ORF">TREES_T100012063</name>
</gene>
<dbReference type="Proteomes" id="UP000011518">
    <property type="component" value="Unassembled WGS sequence"/>
</dbReference>
<protein>
    <submittedName>
        <fullName evidence="2">Uncharacterized protein</fullName>
    </submittedName>
</protein>
<proteinExistence type="predicted"/>
<accession>L9KA67</accession>
<sequence length="150" mass="16311">MRVPTGTQVSTETAALSSAVQADASQCQKGRLAVSRRQVSRDSGGESEESPAGLDDSVSAWALSSQVKLQLKTAAETRLAKQKDVQTKEAGLLPFPRAYRAGAILSRLTLLICASYWRLPFPGRWTDGGEEEVGVGMKERRGDRRMESKE</sequence>
<name>L9KA67_TUPCH</name>
<feature type="region of interest" description="Disordered" evidence="1">
    <location>
        <begin position="33"/>
        <end position="56"/>
    </location>
</feature>
<evidence type="ECO:0000313" key="3">
    <source>
        <dbReference type="Proteomes" id="UP000011518"/>
    </source>
</evidence>
<dbReference type="EMBL" id="KB320895">
    <property type="protein sequence ID" value="ELW59424.1"/>
    <property type="molecule type" value="Genomic_DNA"/>
</dbReference>
<reference evidence="3" key="2">
    <citation type="journal article" date="2013" name="Nat. Commun.">
        <title>Genome of the Chinese tree shrew.</title>
        <authorList>
            <person name="Fan Y."/>
            <person name="Huang Z.Y."/>
            <person name="Cao C.C."/>
            <person name="Chen C.S."/>
            <person name="Chen Y.X."/>
            <person name="Fan D.D."/>
            <person name="He J."/>
            <person name="Hou H.L."/>
            <person name="Hu L."/>
            <person name="Hu X.T."/>
            <person name="Jiang X.T."/>
            <person name="Lai R."/>
            <person name="Lang Y.S."/>
            <person name="Liang B."/>
            <person name="Liao S.G."/>
            <person name="Mu D."/>
            <person name="Ma Y.Y."/>
            <person name="Niu Y.Y."/>
            <person name="Sun X.Q."/>
            <person name="Xia J.Q."/>
            <person name="Xiao J."/>
            <person name="Xiong Z.Q."/>
            <person name="Xu L."/>
            <person name="Yang L."/>
            <person name="Zhang Y."/>
            <person name="Zhao W."/>
            <person name="Zhao X.D."/>
            <person name="Zheng Y.T."/>
            <person name="Zhou J.M."/>
            <person name="Zhu Y.B."/>
            <person name="Zhang G.J."/>
            <person name="Wang J."/>
            <person name="Yao Y.G."/>
        </authorList>
    </citation>
    <scope>NUCLEOTIDE SEQUENCE [LARGE SCALE GENOMIC DNA]</scope>
</reference>
<evidence type="ECO:0000313" key="2">
    <source>
        <dbReference type="EMBL" id="ELW59424.1"/>
    </source>
</evidence>
<dbReference type="InParanoid" id="L9KA67"/>
<dbReference type="AlphaFoldDB" id="L9KA67"/>
<keyword evidence="3" id="KW-1185">Reference proteome</keyword>
<organism evidence="2 3">
    <name type="scientific">Tupaia chinensis</name>
    <name type="common">Chinese tree shrew</name>
    <name type="synonym">Tupaia belangeri chinensis</name>
    <dbReference type="NCBI Taxonomy" id="246437"/>
    <lineage>
        <taxon>Eukaryota</taxon>
        <taxon>Metazoa</taxon>
        <taxon>Chordata</taxon>
        <taxon>Craniata</taxon>
        <taxon>Vertebrata</taxon>
        <taxon>Euteleostomi</taxon>
        <taxon>Mammalia</taxon>
        <taxon>Eutheria</taxon>
        <taxon>Euarchontoglires</taxon>
        <taxon>Scandentia</taxon>
        <taxon>Tupaiidae</taxon>
        <taxon>Tupaia</taxon>
    </lineage>
</organism>
<reference evidence="3" key="1">
    <citation type="submission" date="2012-07" db="EMBL/GenBank/DDBJ databases">
        <title>Genome of the Chinese tree shrew, a rising model animal genetically related to primates.</title>
        <authorList>
            <person name="Zhang G."/>
            <person name="Fan Y."/>
            <person name="Yao Y."/>
            <person name="Huang Z."/>
        </authorList>
    </citation>
    <scope>NUCLEOTIDE SEQUENCE [LARGE SCALE GENOMIC DNA]</scope>
</reference>
<evidence type="ECO:0000256" key="1">
    <source>
        <dbReference type="SAM" id="MobiDB-lite"/>
    </source>
</evidence>